<proteinExistence type="inferred from homology"/>
<keyword evidence="3 5" id="KW-0804">Transcription</keyword>
<sequence length="113" mass="12754">MHQVNRYVKSITITHGADAGYRRTFSMIAASEVFSLSMSKMETFRRSIGIRIKKKTEVVEGAIVESQIDRSLAGATNTRKLTIKTTDIQTYEKMIDALLKEKGLTGDVRQVVW</sequence>
<evidence type="ECO:0000259" key="6">
    <source>
        <dbReference type="Pfam" id="PF06068"/>
    </source>
</evidence>
<evidence type="ECO:0000313" key="8">
    <source>
        <dbReference type="EMBL" id="KAK0433535.1"/>
    </source>
</evidence>
<dbReference type="GO" id="GO:0016787">
    <property type="term" value="F:hydrolase activity"/>
    <property type="evidence" value="ECO:0007669"/>
    <property type="project" value="UniProtKB-KW"/>
</dbReference>
<dbReference type="GO" id="GO:0006281">
    <property type="term" value="P:DNA repair"/>
    <property type="evidence" value="ECO:0007669"/>
    <property type="project" value="UniProtKB-KW"/>
</dbReference>
<keyword evidence="5" id="KW-0547">Nucleotide-binding</keyword>
<protein>
    <recommendedName>
        <fullName evidence="5">RuvB-like helicase</fullName>
        <ecNumber evidence="5">3.6.4.12</ecNumber>
    </recommendedName>
</protein>
<name>A0AA39MHD4_9AGAR</name>
<keyword evidence="5" id="KW-0539">Nucleus</keyword>
<dbReference type="InterPro" id="IPR010339">
    <property type="entry name" value="TIP49_P-loop"/>
</dbReference>
<keyword evidence="1 5" id="KW-0227">DNA damage</keyword>
<reference evidence="8" key="1">
    <citation type="submission" date="2023-06" db="EMBL/GenBank/DDBJ databases">
        <authorList>
            <consortium name="Lawrence Berkeley National Laboratory"/>
            <person name="Ahrendt S."/>
            <person name="Sahu N."/>
            <person name="Indic B."/>
            <person name="Wong-Bajracharya J."/>
            <person name="Merenyi Z."/>
            <person name="Ke H.-M."/>
            <person name="Monk M."/>
            <person name="Kocsube S."/>
            <person name="Drula E."/>
            <person name="Lipzen A."/>
            <person name="Balint B."/>
            <person name="Henrissat B."/>
            <person name="Andreopoulos B."/>
            <person name="Martin F.M."/>
            <person name="Harder C.B."/>
            <person name="Rigling D."/>
            <person name="Ford K.L."/>
            <person name="Foster G.D."/>
            <person name="Pangilinan J."/>
            <person name="Papanicolaou A."/>
            <person name="Barry K."/>
            <person name="LaButti K."/>
            <person name="Viragh M."/>
            <person name="Koriabine M."/>
            <person name="Yan M."/>
            <person name="Riley R."/>
            <person name="Champramary S."/>
            <person name="Plett K.L."/>
            <person name="Tsai I.J."/>
            <person name="Slot J."/>
            <person name="Sipos G."/>
            <person name="Plett J."/>
            <person name="Nagy L.G."/>
            <person name="Grigoriev I.V."/>
        </authorList>
    </citation>
    <scope>NUCLEOTIDE SEQUENCE</scope>
    <source>
        <strain evidence="8">FPL87.14</strain>
    </source>
</reference>
<keyword evidence="4 5" id="KW-0234">DNA repair</keyword>
<evidence type="ECO:0000256" key="2">
    <source>
        <dbReference type="ARBA" id="ARBA00023015"/>
    </source>
</evidence>
<dbReference type="GO" id="GO:0005634">
    <property type="term" value="C:nucleus"/>
    <property type="evidence" value="ECO:0007669"/>
    <property type="project" value="UniProtKB-SubCell"/>
</dbReference>
<dbReference type="PANTHER" id="PTHR11093">
    <property type="entry name" value="RUVB-RELATED REPTIN AND PONTIN"/>
    <property type="match status" value="1"/>
</dbReference>
<dbReference type="EMBL" id="JAUEPT010000221">
    <property type="protein sequence ID" value="KAK0429674.1"/>
    <property type="molecule type" value="Genomic_DNA"/>
</dbReference>
<evidence type="ECO:0000256" key="3">
    <source>
        <dbReference type="ARBA" id="ARBA00023163"/>
    </source>
</evidence>
<keyword evidence="2 5" id="KW-0805">Transcription regulation</keyword>
<evidence type="ECO:0000256" key="4">
    <source>
        <dbReference type="ARBA" id="ARBA00023204"/>
    </source>
</evidence>
<dbReference type="InterPro" id="IPR027417">
    <property type="entry name" value="P-loop_NTPase"/>
</dbReference>
<dbReference type="InterPro" id="IPR027238">
    <property type="entry name" value="RuvB-like"/>
</dbReference>
<evidence type="ECO:0000313" key="7">
    <source>
        <dbReference type="EMBL" id="KAK0429674.1"/>
    </source>
</evidence>
<dbReference type="GO" id="GO:0003678">
    <property type="term" value="F:DNA helicase activity"/>
    <property type="evidence" value="ECO:0007669"/>
    <property type="project" value="UniProtKB-EC"/>
</dbReference>
<keyword evidence="5" id="KW-0378">Hydrolase</keyword>
<comment type="subcellular location">
    <subcellularLocation>
        <location evidence="5">Nucleus</location>
    </subcellularLocation>
</comment>
<accession>A0AA39MHD4</accession>
<dbReference type="Gene3D" id="3.40.50.300">
    <property type="entry name" value="P-loop containing nucleotide triphosphate hydrolases"/>
    <property type="match status" value="1"/>
</dbReference>
<dbReference type="EMBL" id="JAUEPT010000080">
    <property type="protein sequence ID" value="KAK0433535.1"/>
    <property type="molecule type" value="Genomic_DNA"/>
</dbReference>
<dbReference type="AlphaFoldDB" id="A0AA39MHD4"/>
<gene>
    <name evidence="8" type="ORF">EV421DRAFT_1844413</name>
    <name evidence="7" type="ORF">EV421DRAFT_1864879</name>
</gene>
<keyword evidence="9" id="KW-1185">Reference proteome</keyword>
<dbReference type="EC" id="3.6.4.12" evidence="5"/>
<keyword evidence="5" id="KW-0067">ATP-binding</keyword>
<dbReference type="Proteomes" id="UP001175226">
    <property type="component" value="Unassembled WGS sequence"/>
</dbReference>
<comment type="caution">
    <text evidence="8">The sequence shown here is derived from an EMBL/GenBank/DDBJ whole genome shotgun (WGS) entry which is preliminary data.</text>
</comment>
<evidence type="ECO:0000313" key="9">
    <source>
        <dbReference type="Proteomes" id="UP001175226"/>
    </source>
</evidence>
<evidence type="ECO:0000256" key="1">
    <source>
        <dbReference type="ARBA" id="ARBA00022763"/>
    </source>
</evidence>
<comment type="catalytic activity">
    <reaction evidence="5">
        <text>ATP + H2O = ADP + phosphate + H(+)</text>
        <dbReference type="Rhea" id="RHEA:13065"/>
        <dbReference type="ChEBI" id="CHEBI:15377"/>
        <dbReference type="ChEBI" id="CHEBI:15378"/>
        <dbReference type="ChEBI" id="CHEBI:30616"/>
        <dbReference type="ChEBI" id="CHEBI:43474"/>
        <dbReference type="ChEBI" id="CHEBI:456216"/>
        <dbReference type="EC" id="3.6.4.12"/>
    </reaction>
</comment>
<dbReference type="Pfam" id="PF06068">
    <property type="entry name" value="TIP49"/>
    <property type="match status" value="1"/>
</dbReference>
<comment type="similarity">
    <text evidence="5">Belongs to the RuvB family.</text>
</comment>
<keyword evidence="5" id="KW-0156">Chromatin regulator</keyword>
<evidence type="ECO:0000256" key="5">
    <source>
        <dbReference type="RuleBase" id="RU363048"/>
    </source>
</evidence>
<comment type="function">
    <text evidence="5">DNA helicase participates in several chromatin remodeling complexes, including the SWR1 and the INO80 complexes.</text>
</comment>
<organism evidence="8 9">
    <name type="scientific">Armillaria borealis</name>
    <dbReference type="NCBI Taxonomy" id="47425"/>
    <lineage>
        <taxon>Eukaryota</taxon>
        <taxon>Fungi</taxon>
        <taxon>Dikarya</taxon>
        <taxon>Basidiomycota</taxon>
        <taxon>Agaricomycotina</taxon>
        <taxon>Agaricomycetes</taxon>
        <taxon>Agaricomycetidae</taxon>
        <taxon>Agaricales</taxon>
        <taxon>Marasmiineae</taxon>
        <taxon>Physalacriaceae</taxon>
        <taxon>Armillaria</taxon>
    </lineage>
</organism>
<dbReference type="GO" id="GO:0005524">
    <property type="term" value="F:ATP binding"/>
    <property type="evidence" value="ECO:0007669"/>
    <property type="project" value="UniProtKB-KW"/>
</dbReference>
<dbReference type="GO" id="GO:0006325">
    <property type="term" value="P:chromatin organization"/>
    <property type="evidence" value="ECO:0007669"/>
    <property type="project" value="UniProtKB-KW"/>
</dbReference>
<keyword evidence="5" id="KW-0347">Helicase</keyword>
<feature type="domain" description="TIP49 P-loop" evidence="6">
    <location>
        <begin position="18"/>
        <end position="110"/>
    </location>
</feature>